<keyword evidence="3" id="KW-1133">Transmembrane helix</keyword>
<organism evidence="4 5">
    <name type="scientific">Gallintestinimicrobium propionicum</name>
    <dbReference type="NCBI Taxonomy" id="2981770"/>
    <lineage>
        <taxon>Bacteria</taxon>
        <taxon>Bacillati</taxon>
        <taxon>Bacillota</taxon>
        <taxon>Clostridia</taxon>
        <taxon>Lachnospirales</taxon>
        <taxon>Lachnospiraceae</taxon>
        <taxon>Gallintestinimicrobium</taxon>
    </lineage>
</organism>
<feature type="transmembrane region" description="Helical" evidence="3">
    <location>
        <begin position="12"/>
        <end position="29"/>
    </location>
</feature>
<keyword evidence="1" id="KW-0677">Repeat</keyword>
<proteinExistence type="predicted"/>
<comment type="caution">
    <text evidence="4">The sequence shown here is derived from an EMBL/GenBank/DDBJ whole genome shotgun (WGS) entry which is preliminary data.</text>
</comment>
<protein>
    <submittedName>
        <fullName evidence="4">Uncharacterized protein</fullName>
    </submittedName>
</protein>
<keyword evidence="3" id="KW-0812">Transmembrane</keyword>
<evidence type="ECO:0000256" key="1">
    <source>
        <dbReference type="ARBA" id="ARBA00022737"/>
    </source>
</evidence>
<name>A0AAE3AY60_9FIRM</name>
<dbReference type="AlphaFoldDB" id="A0AAE3AY60"/>
<dbReference type="SMART" id="SM00698">
    <property type="entry name" value="MORN"/>
    <property type="match status" value="2"/>
</dbReference>
<feature type="compositionally biased region" description="Polar residues" evidence="2">
    <location>
        <begin position="113"/>
        <end position="129"/>
    </location>
</feature>
<dbReference type="PANTHER" id="PTHR23084">
    <property type="entry name" value="PHOSPHATIDYLINOSITOL-4-PHOSPHATE 5-KINASE RELATED"/>
    <property type="match status" value="1"/>
</dbReference>
<feature type="region of interest" description="Disordered" evidence="2">
    <location>
        <begin position="48"/>
        <end position="129"/>
    </location>
</feature>
<dbReference type="InterPro" id="IPR003409">
    <property type="entry name" value="MORN"/>
</dbReference>
<evidence type="ECO:0000313" key="5">
    <source>
        <dbReference type="Proteomes" id="UP001199355"/>
    </source>
</evidence>
<evidence type="ECO:0000256" key="2">
    <source>
        <dbReference type="SAM" id="MobiDB-lite"/>
    </source>
</evidence>
<sequence>MDDKKRDLIPVAAIALFLVIIIALCAVRLHQRRETRAEIAETESTQIWYSEEQAESAESETKDAADQTEETTAGKKQTAERGQQEDETLTEHPDSKLPAGKGKESQGAKQEGNLRTVSGNDPLSGAESANKTNEEMLLEMSGYWEQDNMDAVEDLAMLPWYMRMSSDISDANSFYYYGERSSAGQPDGTGIACYADNAYYYGEWSNGKREGNGKWVRFYVYYDDDTTSDRAYREHMYAGEWKNDLPDGEGQEHYELDMSKAAKKERYIQNVIGTFRSGFYSGEMYLTTLNWDGNQEEWNGFADAGIWSPYGAGSNRKEVPVCQDVDDDNNYLWLSVRDNKNRGIYELMP</sequence>
<dbReference type="Proteomes" id="UP001199355">
    <property type="component" value="Unassembled WGS sequence"/>
</dbReference>
<keyword evidence="3" id="KW-0472">Membrane</keyword>
<accession>A0AAE3AY60</accession>
<evidence type="ECO:0000256" key="3">
    <source>
        <dbReference type="SAM" id="Phobius"/>
    </source>
</evidence>
<dbReference type="RefSeq" id="WP_118496402.1">
    <property type="nucleotide sequence ID" value="NZ_JAJEQF010000020.1"/>
</dbReference>
<reference evidence="4 5" key="1">
    <citation type="submission" date="2021-10" db="EMBL/GenBank/DDBJ databases">
        <title>Anaerobic single-cell dispensing facilitates the cultivation of human gut bacteria.</title>
        <authorList>
            <person name="Afrizal A."/>
        </authorList>
    </citation>
    <scope>NUCLEOTIDE SEQUENCE [LARGE SCALE GENOMIC DNA]</scope>
    <source>
        <strain evidence="4 5">CLA-AA-H244</strain>
    </source>
</reference>
<gene>
    <name evidence="4" type="ORF">LKD45_08845</name>
</gene>
<dbReference type="SUPFAM" id="SSF82185">
    <property type="entry name" value="Histone H3 K4-specific methyltransferase SET7/9 N-terminal domain"/>
    <property type="match status" value="1"/>
</dbReference>
<dbReference type="Pfam" id="PF02493">
    <property type="entry name" value="MORN"/>
    <property type="match status" value="2"/>
</dbReference>
<evidence type="ECO:0000313" key="4">
    <source>
        <dbReference type="EMBL" id="MCC2167795.1"/>
    </source>
</evidence>
<keyword evidence="5" id="KW-1185">Reference proteome</keyword>
<dbReference type="PANTHER" id="PTHR23084:SF263">
    <property type="entry name" value="MORN REPEAT-CONTAINING PROTEIN 1"/>
    <property type="match status" value="1"/>
</dbReference>
<dbReference type="EMBL" id="JAJEQF010000020">
    <property type="protein sequence ID" value="MCC2167795.1"/>
    <property type="molecule type" value="Genomic_DNA"/>
</dbReference>
<dbReference type="Gene3D" id="2.20.110.10">
    <property type="entry name" value="Histone H3 K4-specific methyltransferase SET7/9 N-terminal domain"/>
    <property type="match status" value="1"/>
</dbReference>
<feature type="compositionally biased region" description="Basic and acidic residues" evidence="2">
    <location>
        <begin position="77"/>
        <end position="106"/>
    </location>
</feature>